<name>A0A291T805_9FIRM</name>
<organism evidence="1 2">
    <name type="scientific">Faecalibacterium prausnitzii</name>
    <dbReference type="NCBI Taxonomy" id="853"/>
    <lineage>
        <taxon>Bacteria</taxon>
        <taxon>Bacillati</taxon>
        <taxon>Bacillota</taxon>
        <taxon>Clostridia</taxon>
        <taxon>Eubacteriales</taxon>
        <taxon>Oscillospiraceae</taxon>
        <taxon>Faecalibacterium</taxon>
    </lineage>
</organism>
<sequence>MAIFEKTIQNKKFDQLLRKLENEIPDSSWSADLEAGSDFKEGDARCSVRVFERYSVMGGNRLSLTLTMFQNGDSPIRLSAITAGGSQAVFFKVNTLGEESFLEDVKGLLEEILEE</sequence>
<gene>
    <name evidence="1" type="ORF">CRH10_02730</name>
</gene>
<dbReference type="RefSeq" id="WP_098922726.1">
    <property type="nucleotide sequence ID" value="NZ_CP023819.1"/>
</dbReference>
<accession>A0A291T805</accession>
<dbReference type="EMBL" id="CP023819">
    <property type="protein sequence ID" value="ATL89297.1"/>
    <property type="molecule type" value="Genomic_DNA"/>
</dbReference>
<protein>
    <submittedName>
        <fullName evidence="1">Uncharacterized protein</fullName>
    </submittedName>
</protein>
<dbReference type="Pfam" id="PF19524">
    <property type="entry name" value="DUF6054"/>
    <property type="match status" value="1"/>
</dbReference>
<proteinExistence type="predicted"/>
<dbReference type="Proteomes" id="UP000223709">
    <property type="component" value="Chromosome"/>
</dbReference>
<evidence type="ECO:0000313" key="1">
    <source>
        <dbReference type="EMBL" id="ATL89297.1"/>
    </source>
</evidence>
<evidence type="ECO:0000313" key="2">
    <source>
        <dbReference type="Proteomes" id="UP000223709"/>
    </source>
</evidence>
<reference evidence="1 2" key="1">
    <citation type="submission" date="2017-10" db="EMBL/GenBank/DDBJ databases">
        <title>Complete Genome Sequence of Faecalibacterium prausnitzii isolated from the gut of healthy adult Indian.</title>
        <authorList>
            <person name="Bag S."/>
            <person name="Ghosh T.S."/>
            <person name="Das B."/>
        </authorList>
    </citation>
    <scope>NUCLEOTIDE SEQUENCE [LARGE SCALE GENOMIC DNA]</scope>
    <source>
        <strain evidence="1 2">Indica</strain>
    </source>
</reference>
<dbReference type="AlphaFoldDB" id="A0A291T805"/>
<dbReference type="InterPro" id="IPR046117">
    <property type="entry name" value="DUF6054"/>
</dbReference>